<dbReference type="GO" id="GO:0005886">
    <property type="term" value="C:plasma membrane"/>
    <property type="evidence" value="ECO:0007669"/>
    <property type="project" value="UniProtKB-SubCell"/>
</dbReference>
<evidence type="ECO:0000256" key="3">
    <source>
        <dbReference type="ARBA" id="ARBA00022692"/>
    </source>
</evidence>
<evidence type="ECO:0000256" key="4">
    <source>
        <dbReference type="ARBA" id="ARBA00022989"/>
    </source>
</evidence>
<dbReference type="AlphaFoldDB" id="A0A120KMY8"/>
<feature type="transmembrane region" description="Helical" evidence="6">
    <location>
        <begin position="277"/>
        <end position="297"/>
    </location>
</feature>
<feature type="transmembrane region" description="Helical" evidence="6">
    <location>
        <begin position="303"/>
        <end position="326"/>
    </location>
</feature>
<keyword evidence="2" id="KW-1003">Cell membrane</keyword>
<dbReference type="Gene3D" id="1.20.1640.10">
    <property type="entry name" value="Multidrug efflux transporter AcrB transmembrane domain"/>
    <property type="match status" value="2"/>
</dbReference>
<dbReference type="InterPro" id="IPR050545">
    <property type="entry name" value="Mycobact_MmpL"/>
</dbReference>
<dbReference type="Pfam" id="PF03176">
    <property type="entry name" value="MMPL"/>
    <property type="match status" value="2"/>
</dbReference>
<dbReference type="EMBL" id="CP014230">
    <property type="protein sequence ID" value="AMD92511.1"/>
    <property type="molecule type" value="Genomic_DNA"/>
</dbReference>
<reference evidence="9" key="1">
    <citation type="submission" date="2016-02" db="EMBL/GenBank/DDBJ databases">
        <authorList>
            <person name="Holder M.E."/>
            <person name="Ajami N.J."/>
            <person name="Petrosino J.F."/>
        </authorList>
    </citation>
    <scope>NUCLEOTIDE SEQUENCE [LARGE SCALE GENOMIC DNA]</scope>
    <source>
        <strain evidence="9">DSM 12838</strain>
    </source>
</reference>
<sequence>MSVSGRAPRLLLAGCAVFFGLCALFVSRIALREDIAAMLPDEGRVAADFDLLRLAPFSRRLVVTVSHPGGDPAVASAILADALRAEGVFAGVLDGPGGGLGPDFWNRLLDAAPSLLDEEDLRLLDQRLTPERVGAELDRGRALLLGPAGPALKGALARDPLGIRELVLPKLSALAPLGRARIESGSFLSPDGKHALLLVSTDMPGTEALGAERVMAAWRSALKSLPEGAQAMLVGGHVHTEANARAIKRDLRVILPASAALLALIFLFFLRTPRSAYVFLIPVCAVCAAGAATAAVTGGVSGIVLGFGAVLLGISVDFGLHVFFALRHAAQTGGDAVLALRKTARPVIFGALTSGAAFAALGAAGIPGIRQLALLSMLGLGVSLLLALFVLPRCLGLSAGLFPRRERSPKPAVRPSAGCSTTLLIVTWLAVLAAGLWAGTRIRLDSDPRSLGYLPATLREDEENTRRIWGGMREAALIFAHGDTPDLALDANRVVWEQLRREHLAGNAASIAPVLPGPQAQTRNAARWKDFWETRAARTLSLVESEGRKRGFSAAAFAPFAAYLEREPVLAAAPIPENMSALFMTENASSALVATFVPDTPELAQVFTPETEAGLSARLVSGSRFRAELEHALGSDAKRFTAFSLILVVLLTAVLLRRASRTALALLPAGAGVTAVLLAAQAAGQPLHLFHLAAFPLIMGLSADYGIFMVCGRDADTTETTRRAVFVSGLTTLAGFGVLILARHPALHALGLTVFSGIAVAMLTAVFLLPGLERP</sequence>
<evidence type="ECO:0000256" key="1">
    <source>
        <dbReference type="ARBA" id="ARBA00004651"/>
    </source>
</evidence>
<accession>A0A120KMY8</accession>
<dbReference type="KEGG" id="doa:AXF15_04880"/>
<feature type="transmembrane region" description="Helical" evidence="6">
    <location>
        <begin position="689"/>
        <end position="712"/>
    </location>
</feature>
<dbReference type="RefSeq" id="WP_066604077.1">
    <property type="nucleotide sequence ID" value="NZ_CP014230.1"/>
</dbReference>
<dbReference type="SUPFAM" id="SSF82866">
    <property type="entry name" value="Multidrug efflux transporter AcrB transmembrane domain"/>
    <property type="match status" value="2"/>
</dbReference>
<dbReference type="InterPro" id="IPR004869">
    <property type="entry name" value="MMPL_dom"/>
</dbReference>
<feature type="transmembrane region" description="Helical" evidence="6">
    <location>
        <begin position="748"/>
        <end position="769"/>
    </location>
</feature>
<feature type="transmembrane region" description="Helical" evidence="6">
    <location>
        <begin position="724"/>
        <end position="742"/>
    </location>
</feature>
<gene>
    <name evidence="8" type="ORF">AXF15_04880</name>
</gene>
<keyword evidence="4 6" id="KW-1133">Transmembrane helix</keyword>
<feature type="domain" description="Membrane transport protein MMPL" evidence="7">
    <location>
        <begin position="611"/>
        <end position="772"/>
    </location>
</feature>
<feature type="domain" description="Membrane transport protein MMPL" evidence="7">
    <location>
        <begin position="186"/>
        <end position="405"/>
    </location>
</feature>
<dbReference type="Proteomes" id="UP000063964">
    <property type="component" value="Chromosome"/>
</dbReference>
<evidence type="ECO:0000313" key="9">
    <source>
        <dbReference type="Proteomes" id="UP000063964"/>
    </source>
</evidence>
<feature type="transmembrane region" description="Helical" evidence="6">
    <location>
        <begin position="663"/>
        <end position="683"/>
    </location>
</feature>
<evidence type="ECO:0000259" key="7">
    <source>
        <dbReference type="Pfam" id="PF03176"/>
    </source>
</evidence>
<protein>
    <recommendedName>
        <fullName evidence="7">Membrane transport protein MMPL domain-containing protein</fullName>
    </recommendedName>
</protein>
<dbReference type="OrthoDB" id="9780358at2"/>
<dbReference type="PANTHER" id="PTHR33406:SF13">
    <property type="entry name" value="MEMBRANE PROTEIN YDFJ"/>
    <property type="match status" value="1"/>
</dbReference>
<evidence type="ECO:0000256" key="6">
    <source>
        <dbReference type="SAM" id="Phobius"/>
    </source>
</evidence>
<keyword evidence="5 6" id="KW-0472">Membrane</keyword>
<comment type="subcellular location">
    <subcellularLocation>
        <location evidence="1">Cell membrane</location>
        <topology evidence="1">Multi-pass membrane protein</topology>
    </subcellularLocation>
</comment>
<proteinExistence type="predicted"/>
<name>A0A120KMY8_9BACT</name>
<organism evidence="8 9">
    <name type="scientific">Desulfomicrobium orale DSM 12838</name>
    <dbReference type="NCBI Taxonomy" id="888061"/>
    <lineage>
        <taxon>Bacteria</taxon>
        <taxon>Pseudomonadati</taxon>
        <taxon>Thermodesulfobacteriota</taxon>
        <taxon>Desulfovibrionia</taxon>
        <taxon>Desulfovibrionales</taxon>
        <taxon>Desulfomicrobiaceae</taxon>
        <taxon>Desulfomicrobium</taxon>
    </lineage>
</organism>
<feature type="transmembrane region" description="Helical" evidence="6">
    <location>
        <begin position="347"/>
        <end position="366"/>
    </location>
</feature>
<dbReference type="PANTHER" id="PTHR33406">
    <property type="entry name" value="MEMBRANE PROTEIN MJ1562-RELATED"/>
    <property type="match status" value="1"/>
</dbReference>
<feature type="transmembrane region" description="Helical" evidence="6">
    <location>
        <begin position="253"/>
        <end position="270"/>
    </location>
</feature>
<evidence type="ECO:0000313" key="8">
    <source>
        <dbReference type="EMBL" id="AMD92511.1"/>
    </source>
</evidence>
<evidence type="ECO:0000256" key="5">
    <source>
        <dbReference type="ARBA" id="ARBA00023136"/>
    </source>
</evidence>
<keyword evidence="9" id="KW-1185">Reference proteome</keyword>
<keyword evidence="3 6" id="KW-0812">Transmembrane</keyword>
<dbReference type="STRING" id="888061.AXF15_04880"/>
<evidence type="ECO:0000256" key="2">
    <source>
        <dbReference type="ARBA" id="ARBA00022475"/>
    </source>
</evidence>
<feature type="transmembrane region" description="Helical" evidence="6">
    <location>
        <begin position="640"/>
        <end position="656"/>
    </location>
</feature>
<feature type="transmembrane region" description="Helical" evidence="6">
    <location>
        <begin position="412"/>
        <end position="438"/>
    </location>
</feature>
<feature type="transmembrane region" description="Helical" evidence="6">
    <location>
        <begin position="372"/>
        <end position="391"/>
    </location>
</feature>